<evidence type="ECO:0000256" key="2">
    <source>
        <dbReference type="ARBA" id="ARBA00022576"/>
    </source>
</evidence>
<feature type="domain" description="Aminotransferase class I/classII large" evidence="5">
    <location>
        <begin position="54"/>
        <end position="409"/>
    </location>
</feature>
<evidence type="ECO:0000259" key="5">
    <source>
        <dbReference type="Pfam" id="PF00155"/>
    </source>
</evidence>
<evidence type="ECO:0000256" key="4">
    <source>
        <dbReference type="ARBA" id="ARBA00022898"/>
    </source>
</evidence>
<sequence>MVQFEKETIASQWQSLDIENDLLSEAARSIGAGSATDAGRFWRLPTEHPDPIVLAGGIPDDTALPTEDLINSFSKSIRDDFRESLMYGGWFGYEGLRQLIADRQNKIEGTNLLPDNIIMHNGSSGCLENVCKAFVGSGDIAIVESPSYSGTVRAIRGFRAEVVEVPMDKEGINPDLFKETVESLVAQGKRVKLFYTIPDYHNPMGNVTTLEIRKAILEICAEHKILIAEDAAYTEIYYDTPPPPSYYALSDGHGVIKMGSFSKILATGLRAGWIQARDELAEPLTKVRFDMGNSSLVHYALADLIESGKLDSHIDSMRDLYKSKCRTMVDSLRKYCDPYVELEEPEGGYFLWVKCTQTKAFDLIQAAAEEGVIFPLGSIFYVDSSLDDSHFRLAFTRAPFEHLEEASRRIGKAFEKVLDIQN</sequence>
<dbReference type="EMBL" id="UINC01018980">
    <property type="protein sequence ID" value="SVA80104.1"/>
    <property type="molecule type" value="Genomic_DNA"/>
</dbReference>
<keyword evidence="4" id="KW-0663">Pyridoxal phosphate</keyword>
<dbReference type="GO" id="GO:0030170">
    <property type="term" value="F:pyridoxal phosphate binding"/>
    <property type="evidence" value="ECO:0007669"/>
    <property type="project" value="InterPro"/>
</dbReference>
<evidence type="ECO:0000256" key="1">
    <source>
        <dbReference type="ARBA" id="ARBA00001933"/>
    </source>
</evidence>
<reference evidence="6" key="1">
    <citation type="submission" date="2018-05" db="EMBL/GenBank/DDBJ databases">
        <authorList>
            <person name="Lanie J.A."/>
            <person name="Ng W.-L."/>
            <person name="Kazmierczak K.M."/>
            <person name="Andrzejewski T.M."/>
            <person name="Davidsen T.M."/>
            <person name="Wayne K.J."/>
            <person name="Tettelin H."/>
            <person name="Glass J.I."/>
            <person name="Rusch D."/>
            <person name="Podicherti R."/>
            <person name="Tsui H.-C.T."/>
            <person name="Winkler M.E."/>
        </authorList>
    </citation>
    <scope>NUCLEOTIDE SEQUENCE</scope>
</reference>
<dbReference type="InterPro" id="IPR015421">
    <property type="entry name" value="PyrdxlP-dep_Trfase_major"/>
</dbReference>
<dbReference type="PANTHER" id="PTHR42790:SF19">
    <property type="entry name" value="KYNURENINE_ALPHA-AMINOADIPATE AMINOTRANSFERASE, MITOCHONDRIAL"/>
    <property type="match status" value="1"/>
</dbReference>
<evidence type="ECO:0000313" key="6">
    <source>
        <dbReference type="EMBL" id="SVA80104.1"/>
    </source>
</evidence>
<dbReference type="GO" id="GO:0008483">
    <property type="term" value="F:transaminase activity"/>
    <property type="evidence" value="ECO:0007669"/>
    <property type="project" value="UniProtKB-KW"/>
</dbReference>
<dbReference type="SUPFAM" id="SSF53383">
    <property type="entry name" value="PLP-dependent transferases"/>
    <property type="match status" value="1"/>
</dbReference>
<dbReference type="InterPro" id="IPR004839">
    <property type="entry name" value="Aminotransferase_I/II_large"/>
</dbReference>
<dbReference type="AlphaFoldDB" id="A0A381YT30"/>
<keyword evidence="2" id="KW-0032">Aminotransferase</keyword>
<comment type="cofactor">
    <cofactor evidence="1">
        <name>pyridoxal 5'-phosphate</name>
        <dbReference type="ChEBI" id="CHEBI:597326"/>
    </cofactor>
</comment>
<dbReference type="CDD" id="cd00609">
    <property type="entry name" value="AAT_like"/>
    <property type="match status" value="1"/>
</dbReference>
<evidence type="ECO:0000256" key="3">
    <source>
        <dbReference type="ARBA" id="ARBA00022679"/>
    </source>
</evidence>
<dbReference type="InterPro" id="IPR015424">
    <property type="entry name" value="PyrdxlP-dep_Trfase"/>
</dbReference>
<organism evidence="6">
    <name type="scientific">marine metagenome</name>
    <dbReference type="NCBI Taxonomy" id="408172"/>
    <lineage>
        <taxon>unclassified sequences</taxon>
        <taxon>metagenomes</taxon>
        <taxon>ecological metagenomes</taxon>
    </lineage>
</organism>
<keyword evidence="3" id="KW-0808">Transferase</keyword>
<dbReference type="InterPro" id="IPR050859">
    <property type="entry name" value="Class-I_PLP-dep_aminotransf"/>
</dbReference>
<gene>
    <name evidence="6" type="ORF">METZ01_LOCUS132958</name>
</gene>
<dbReference type="PANTHER" id="PTHR42790">
    <property type="entry name" value="AMINOTRANSFERASE"/>
    <property type="match status" value="1"/>
</dbReference>
<name>A0A381YT30_9ZZZZ</name>
<proteinExistence type="predicted"/>
<dbReference type="GO" id="GO:1901605">
    <property type="term" value="P:alpha-amino acid metabolic process"/>
    <property type="evidence" value="ECO:0007669"/>
    <property type="project" value="TreeGrafter"/>
</dbReference>
<dbReference type="Pfam" id="PF00155">
    <property type="entry name" value="Aminotran_1_2"/>
    <property type="match status" value="1"/>
</dbReference>
<dbReference type="InterPro" id="IPR015422">
    <property type="entry name" value="PyrdxlP-dep_Trfase_small"/>
</dbReference>
<dbReference type="Gene3D" id="3.90.1150.10">
    <property type="entry name" value="Aspartate Aminotransferase, domain 1"/>
    <property type="match status" value="1"/>
</dbReference>
<dbReference type="Gene3D" id="3.40.640.10">
    <property type="entry name" value="Type I PLP-dependent aspartate aminotransferase-like (Major domain)"/>
    <property type="match status" value="1"/>
</dbReference>
<protein>
    <recommendedName>
        <fullName evidence="5">Aminotransferase class I/classII large domain-containing protein</fullName>
    </recommendedName>
</protein>
<accession>A0A381YT30</accession>